<gene>
    <name evidence="2" type="ORF">FRX31_012628</name>
</gene>
<dbReference type="AlphaFoldDB" id="A0A7J6WMV6"/>
<evidence type="ECO:0000313" key="2">
    <source>
        <dbReference type="EMBL" id="KAF5197785.1"/>
    </source>
</evidence>
<keyword evidence="3" id="KW-1185">Reference proteome</keyword>
<reference evidence="2 3" key="1">
    <citation type="submission" date="2020-06" db="EMBL/GenBank/DDBJ databases">
        <title>Transcriptomic and genomic resources for Thalictrum thalictroides and T. hernandezii: Facilitating candidate gene discovery in an emerging model plant lineage.</title>
        <authorList>
            <person name="Arias T."/>
            <person name="Riano-Pachon D.M."/>
            <person name="Di Stilio V.S."/>
        </authorList>
    </citation>
    <scope>NUCLEOTIDE SEQUENCE [LARGE SCALE GENOMIC DNA]</scope>
    <source>
        <strain evidence="3">cv. WT478/WT964</strain>
        <tissue evidence="2">Leaves</tissue>
    </source>
</reference>
<dbReference type="EMBL" id="JABWDY010014221">
    <property type="protein sequence ID" value="KAF5197785.1"/>
    <property type="molecule type" value="Genomic_DNA"/>
</dbReference>
<feature type="region of interest" description="Disordered" evidence="1">
    <location>
        <begin position="47"/>
        <end position="87"/>
    </location>
</feature>
<feature type="compositionally biased region" description="Low complexity" evidence="1">
    <location>
        <begin position="55"/>
        <end position="86"/>
    </location>
</feature>
<name>A0A7J6WMV6_THATH</name>
<feature type="compositionally biased region" description="Polar residues" evidence="1">
    <location>
        <begin position="100"/>
        <end position="111"/>
    </location>
</feature>
<accession>A0A7J6WMV6</accession>
<protein>
    <submittedName>
        <fullName evidence="2">Uncharacterized protein</fullName>
    </submittedName>
</protein>
<comment type="caution">
    <text evidence="2">The sequence shown here is derived from an EMBL/GenBank/DDBJ whole genome shotgun (WGS) entry which is preliminary data.</text>
</comment>
<organism evidence="2 3">
    <name type="scientific">Thalictrum thalictroides</name>
    <name type="common">Rue-anemone</name>
    <name type="synonym">Anemone thalictroides</name>
    <dbReference type="NCBI Taxonomy" id="46969"/>
    <lineage>
        <taxon>Eukaryota</taxon>
        <taxon>Viridiplantae</taxon>
        <taxon>Streptophyta</taxon>
        <taxon>Embryophyta</taxon>
        <taxon>Tracheophyta</taxon>
        <taxon>Spermatophyta</taxon>
        <taxon>Magnoliopsida</taxon>
        <taxon>Ranunculales</taxon>
        <taxon>Ranunculaceae</taxon>
        <taxon>Thalictroideae</taxon>
        <taxon>Thalictrum</taxon>
    </lineage>
</organism>
<feature type="region of interest" description="Disordered" evidence="1">
    <location>
        <begin position="100"/>
        <end position="122"/>
    </location>
</feature>
<feature type="compositionally biased region" description="Low complexity" evidence="1">
    <location>
        <begin position="112"/>
        <end position="121"/>
    </location>
</feature>
<dbReference type="Proteomes" id="UP000554482">
    <property type="component" value="Unassembled WGS sequence"/>
</dbReference>
<evidence type="ECO:0000313" key="3">
    <source>
        <dbReference type="Proteomes" id="UP000554482"/>
    </source>
</evidence>
<evidence type="ECO:0000256" key="1">
    <source>
        <dbReference type="SAM" id="MobiDB-lite"/>
    </source>
</evidence>
<sequence length="149" mass="16243">MAPTNNNEFVKKSDLDVAINGLKDELKVEFKEDLRLQLEALTKSIKDSLTPQQPSTELSNTTNQNSSTTNNASATPTTPKIPTTLPENITTILPKTINPSSQFLNQPYNTNSSITKPSSSSLFDNSESVDDRFLIAQPLAFLLIVSTTG</sequence>
<proteinExistence type="predicted"/>